<feature type="region of interest" description="Disordered" evidence="1">
    <location>
        <begin position="65"/>
        <end position="106"/>
    </location>
</feature>
<keyword evidence="3" id="KW-1185">Reference proteome</keyword>
<accession>H0HYF9</accession>
<keyword evidence="2" id="KW-0808">Transferase</keyword>
<evidence type="ECO:0000313" key="3">
    <source>
        <dbReference type="Proteomes" id="UP000003250"/>
    </source>
</evidence>
<gene>
    <name evidence="2" type="ORF">MAXJ12_26188</name>
</gene>
<dbReference type="GO" id="GO:0003964">
    <property type="term" value="F:RNA-directed DNA polymerase activity"/>
    <property type="evidence" value="ECO:0007669"/>
    <property type="project" value="UniProtKB-KW"/>
</dbReference>
<sequence length="106" mass="11916">MLRHRAATQEQGYIAEGYSYVVDVDLETFFDRVNHDSRMARVAARVSDKRALELTVPAFLTAGRWRAAGPSGGHPSGRDRHGPVSDRRPHEANALQSLFELSDHFR</sequence>
<organism evidence="2 3">
    <name type="scientific">Mesorhizobium alhagi CCNWXJ12-2</name>
    <dbReference type="NCBI Taxonomy" id="1107882"/>
    <lineage>
        <taxon>Bacteria</taxon>
        <taxon>Pseudomonadati</taxon>
        <taxon>Pseudomonadota</taxon>
        <taxon>Alphaproteobacteria</taxon>
        <taxon>Hyphomicrobiales</taxon>
        <taxon>Phyllobacteriaceae</taxon>
        <taxon>Allomesorhizobium</taxon>
    </lineage>
</organism>
<protein>
    <submittedName>
        <fullName evidence="2">RNA-directed DNA polymerase</fullName>
    </submittedName>
</protein>
<keyword evidence="2" id="KW-0548">Nucleotidyltransferase</keyword>
<dbReference type="Proteomes" id="UP000003250">
    <property type="component" value="Unassembled WGS sequence"/>
</dbReference>
<proteinExistence type="predicted"/>
<name>H0HYF9_9HYPH</name>
<reference evidence="2 3" key="1">
    <citation type="journal article" date="2012" name="J. Bacteriol.">
        <title>Draft Genome Sequence of Mesorhizobium alhagi CCNWXJ12-2T, a Novel Salt-Resistant Species Isolated from the Desert of Northwestern China.</title>
        <authorList>
            <person name="Zhou M."/>
            <person name="Chen W."/>
            <person name="Chen H."/>
            <person name="Wei G."/>
        </authorList>
    </citation>
    <scope>NUCLEOTIDE SEQUENCE [LARGE SCALE GENOMIC DNA]</scope>
    <source>
        <strain evidence="2 3">CCNWXJ12-2</strain>
    </source>
</reference>
<dbReference type="AlphaFoldDB" id="H0HYF9"/>
<feature type="compositionally biased region" description="Basic and acidic residues" evidence="1">
    <location>
        <begin position="76"/>
        <end position="91"/>
    </location>
</feature>
<evidence type="ECO:0000313" key="2">
    <source>
        <dbReference type="EMBL" id="EHK54217.1"/>
    </source>
</evidence>
<keyword evidence="2" id="KW-0695">RNA-directed DNA polymerase</keyword>
<evidence type="ECO:0000256" key="1">
    <source>
        <dbReference type="SAM" id="MobiDB-lite"/>
    </source>
</evidence>
<dbReference type="EMBL" id="AHAM01000219">
    <property type="protein sequence ID" value="EHK54217.1"/>
    <property type="molecule type" value="Genomic_DNA"/>
</dbReference>